<sequence>MKGQILVYSIVGCPHCMKAKSTLNELNLPYVDVSVDKYDISVRKSLVERTGKRTVPQVFFNSHYIGGNDDLQELIRDKESLQRLIQDVEDNEPPADAPEVPDPSLKIGSAAGDEFNFTCELDECALLVKDLKESGLISDNRRGLKVYKNTFVGREFVDWIVKTKDVDRERAVEIGQALIEQRFGHDVKSSHEQVFEDSDRVYRLIEDDPATALNQGMSSLCEPRPASELGEELRKLILDLYNQHLTRDGKGVDYPGIKDSPKFQQYVKHTAELVRVDIAAATREEKLAFFINVYNALVIHANVTQGPPTNIWQRYKFFNRTCYIIGGHIYSLQDIENGVLRGNRKGIGQFSRPFSKSDPRFVIALETPEPLIHFALVCGARSCPPIKTYSAKGIYDQLKLAAEAFLESSDGCLVLPGKNEVRLSKIFQWYKVDFGGTDAKVVQWVYDHIGDGEKKMALGKMLSSGNFKTSYLTYNWSLNSKHGSQL</sequence>
<dbReference type="RefSeq" id="XP_022089736.1">
    <property type="nucleotide sequence ID" value="XM_022234044.1"/>
</dbReference>
<dbReference type="KEGG" id="aplc:110978774"/>
<evidence type="ECO:0000313" key="6">
    <source>
        <dbReference type="RefSeq" id="XP_022089736.1"/>
    </source>
</evidence>
<dbReference type="PROSITE" id="PS00195">
    <property type="entry name" value="GLUTAREDOXIN_1"/>
    <property type="match status" value="1"/>
</dbReference>
<dbReference type="InterPro" id="IPR036249">
    <property type="entry name" value="Thioredoxin-like_sf"/>
</dbReference>
<dbReference type="InterPro" id="IPR036390">
    <property type="entry name" value="WH_DNA-bd_sf"/>
</dbReference>
<dbReference type="Pfam" id="PF00462">
    <property type="entry name" value="Glutaredoxin"/>
    <property type="match status" value="1"/>
</dbReference>
<organism evidence="5 6">
    <name type="scientific">Acanthaster planci</name>
    <name type="common">Crown-of-thorns starfish</name>
    <dbReference type="NCBI Taxonomy" id="133434"/>
    <lineage>
        <taxon>Eukaryota</taxon>
        <taxon>Metazoa</taxon>
        <taxon>Echinodermata</taxon>
        <taxon>Eleutherozoa</taxon>
        <taxon>Asterozoa</taxon>
        <taxon>Asteroidea</taxon>
        <taxon>Valvatacea</taxon>
        <taxon>Valvatida</taxon>
        <taxon>Acanthasteridae</taxon>
        <taxon>Acanthaster</taxon>
    </lineage>
</organism>
<dbReference type="GO" id="GO:0045454">
    <property type="term" value="P:cell redox homeostasis"/>
    <property type="evidence" value="ECO:0007669"/>
    <property type="project" value="TreeGrafter"/>
</dbReference>
<dbReference type="SUPFAM" id="SSF52833">
    <property type="entry name" value="Thioredoxin-like"/>
    <property type="match status" value="1"/>
</dbReference>
<dbReference type="PROSITE" id="PS50186">
    <property type="entry name" value="DEP"/>
    <property type="match status" value="1"/>
</dbReference>
<proteinExistence type="predicted"/>
<dbReference type="AlphaFoldDB" id="A0A8B7YDK7"/>
<dbReference type="InterPro" id="IPR002109">
    <property type="entry name" value="Glutaredoxin"/>
</dbReference>
<evidence type="ECO:0000313" key="5">
    <source>
        <dbReference type="Proteomes" id="UP000694845"/>
    </source>
</evidence>
<evidence type="ECO:0000256" key="1">
    <source>
        <dbReference type="ARBA" id="ARBA00002549"/>
    </source>
</evidence>
<dbReference type="Gene3D" id="1.10.10.10">
    <property type="entry name" value="Winged helix-like DNA-binding domain superfamily/Winged helix DNA-binding domain"/>
    <property type="match status" value="1"/>
</dbReference>
<comment type="function">
    <text evidence="1">Has a glutathione-disulfide oxidoreductase activity in the presence of NADPH and glutathione reductase. Reduces low molecular weight disulfides and proteins.</text>
</comment>
<dbReference type="PRINTS" id="PR00160">
    <property type="entry name" value="GLUTAREDOXIN"/>
</dbReference>
<dbReference type="Pfam" id="PF04784">
    <property type="entry name" value="DUF547"/>
    <property type="match status" value="1"/>
</dbReference>
<dbReference type="InterPro" id="IPR051548">
    <property type="entry name" value="Grx-like_ET"/>
</dbReference>
<dbReference type="SUPFAM" id="SSF46785">
    <property type="entry name" value="Winged helix' DNA-binding domain"/>
    <property type="match status" value="1"/>
</dbReference>
<dbReference type="SMART" id="SM00049">
    <property type="entry name" value="DEP"/>
    <property type="match status" value="1"/>
</dbReference>
<dbReference type="PANTHER" id="PTHR34386">
    <property type="entry name" value="GLUTAREDOXIN"/>
    <property type="match status" value="1"/>
</dbReference>
<dbReference type="RefSeq" id="XP_022089737.1">
    <property type="nucleotide sequence ID" value="XM_022234045.1"/>
</dbReference>
<accession>A0A8B7YDK7</accession>
<gene>
    <name evidence="6 7" type="primary">LOC110978774</name>
</gene>
<keyword evidence="2" id="KW-1015">Disulfide bond</keyword>
<dbReference type="GeneID" id="110978774"/>
<protein>
    <submittedName>
        <fullName evidence="6 7">Uncharacterized protein LOC110978774 isoform X1</fullName>
    </submittedName>
</protein>
<dbReference type="InterPro" id="IPR011767">
    <property type="entry name" value="GLR_AS"/>
</dbReference>
<keyword evidence="5" id="KW-1185">Reference proteome</keyword>
<name>A0A8B7YDK7_ACAPL</name>
<evidence type="ECO:0000313" key="7">
    <source>
        <dbReference type="RefSeq" id="XP_022089737.1"/>
    </source>
</evidence>
<evidence type="ECO:0000256" key="3">
    <source>
        <dbReference type="ARBA" id="ARBA00023284"/>
    </source>
</evidence>
<dbReference type="Proteomes" id="UP000694845">
    <property type="component" value="Unplaced"/>
</dbReference>
<reference evidence="6 7" key="1">
    <citation type="submission" date="2025-04" db="UniProtKB">
        <authorList>
            <consortium name="RefSeq"/>
        </authorList>
    </citation>
    <scope>IDENTIFICATION</scope>
</reference>
<feature type="domain" description="DEP" evidence="4">
    <location>
        <begin position="132"/>
        <end position="206"/>
    </location>
</feature>
<dbReference type="Pfam" id="PF00610">
    <property type="entry name" value="DEP"/>
    <property type="match status" value="1"/>
</dbReference>
<dbReference type="InterPro" id="IPR006869">
    <property type="entry name" value="DUF547"/>
</dbReference>
<dbReference type="GO" id="GO:0035556">
    <property type="term" value="P:intracellular signal transduction"/>
    <property type="evidence" value="ECO:0007669"/>
    <property type="project" value="InterPro"/>
</dbReference>
<dbReference type="InterPro" id="IPR000591">
    <property type="entry name" value="DEP_dom"/>
</dbReference>
<dbReference type="OrthoDB" id="418495at2759"/>
<dbReference type="InterPro" id="IPR036388">
    <property type="entry name" value="WH-like_DNA-bd_sf"/>
</dbReference>
<dbReference type="Gene3D" id="3.40.30.10">
    <property type="entry name" value="Glutaredoxin"/>
    <property type="match status" value="1"/>
</dbReference>
<dbReference type="PANTHER" id="PTHR34386:SF1">
    <property type="entry name" value="GLUTAREDOXIN-LIKE PROTEIN NRDH"/>
    <property type="match status" value="1"/>
</dbReference>
<dbReference type="GO" id="GO:0009055">
    <property type="term" value="F:electron transfer activity"/>
    <property type="evidence" value="ECO:0007669"/>
    <property type="project" value="TreeGrafter"/>
</dbReference>
<evidence type="ECO:0000256" key="2">
    <source>
        <dbReference type="ARBA" id="ARBA00023157"/>
    </source>
</evidence>
<dbReference type="CDD" id="cd04371">
    <property type="entry name" value="DEP"/>
    <property type="match status" value="1"/>
</dbReference>
<keyword evidence="3" id="KW-0676">Redox-active center</keyword>
<dbReference type="PROSITE" id="PS51354">
    <property type="entry name" value="GLUTAREDOXIN_2"/>
    <property type="match status" value="1"/>
</dbReference>
<evidence type="ECO:0000259" key="4">
    <source>
        <dbReference type="PROSITE" id="PS50186"/>
    </source>
</evidence>
<dbReference type="InterPro" id="IPR014025">
    <property type="entry name" value="Glutaredoxin_subgr"/>
</dbReference>
<dbReference type="OMA" id="IVVSQCH"/>